<feature type="domain" description="HIT" evidence="2">
    <location>
        <begin position="4"/>
        <end position="110"/>
    </location>
</feature>
<dbReference type="GO" id="GO:0003824">
    <property type="term" value="F:catalytic activity"/>
    <property type="evidence" value="ECO:0007669"/>
    <property type="project" value="InterPro"/>
</dbReference>
<dbReference type="EMBL" id="CP001230">
    <property type="protein sequence ID" value="ACO03259.1"/>
    <property type="molecule type" value="Genomic_DNA"/>
</dbReference>
<dbReference type="KEGG" id="pmx:PERMA_0670"/>
<dbReference type="InterPro" id="IPR036265">
    <property type="entry name" value="HIT-like_sf"/>
</dbReference>
<evidence type="ECO:0000313" key="4">
    <source>
        <dbReference type="Proteomes" id="UP000001366"/>
    </source>
</evidence>
<dbReference type="Gene3D" id="3.30.428.10">
    <property type="entry name" value="HIT-like"/>
    <property type="match status" value="1"/>
</dbReference>
<dbReference type="RefSeq" id="WP_012675498.1">
    <property type="nucleotide sequence ID" value="NC_012440.1"/>
</dbReference>
<dbReference type="PROSITE" id="PS00892">
    <property type="entry name" value="HIT_1"/>
    <property type="match status" value="1"/>
</dbReference>
<evidence type="ECO:0000256" key="1">
    <source>
        <dbReference type="PROSITE-ProRule" id="PRU00464"/>
    </source>
</evidence>
<dbReference type="InterPro" id="IPR011146">
    <property type="entry name" value="HIT-like"/>
</dbReference>
<dbReference type="InterPro" id="IPR052908">
    <property type="entry name" value="AP-4-A_phosphorylase"/>
</dbReference>
<dbReference type="PROSITE" id="PS51084">
    <property type="entry name" value="HIT_2"/>
    <property type="match status" value="1"/>
</dbReference>
<name>C0QP63_PERMH</name>
<dbReference type="PANTHER" id="PTHR42997">
    <property type="entry name" value="HIT FAMILY HYDROLASE"/>
    <property type="match status" value="1"/>
</dbReference>
<keyword evidence="4" id="KW-1185">Reference proteome</keyword>
<dbReference type="STRING" id="123214.PERMA_0670"/>
<protein>
    <submittedName>
        <fullName evidence="3">Protein hit</fullName>
    </submittedName>
</protein>
<evidence type="ECO:0000259" key="2">
    <source>
        <dbReference type="PROSITE" id="PS51084"/>
    </source>
</evidence>
<dbReference type="InterPro" id="IPR019808">
    <property type="entry name" value="Histidine_triad_CS"/>
</dbReference>
<dbReference type="Pfam" id="PF01230">
    <property type="entry name" value="HIT"/>
    <property type="match status" value="1"/>
</dbReference>
<accession>C0QP63</accession>
<dbReference type="eggNOG" id="COG0537">
    <property type="taxonomic scope" value="Bacteria"/>
</dbReference>
<sequence>MGNLDCPFCKPSPDEIVLKNELCYARFDKFPVNKGHILIIPFRHFNNYFDATKEEKIAIIELIDEVKEYLDKNFKPDGYNVGINVGESAGQTIFHVHVHVIPRYKGDMDNPKGGVRGVIPEKRVY</sequence>
<dbReference type="AlphaFoldDB" id="C0QP63"/>
<feature type="short sequence motif" description="Histidine triad motif" evidence="1">
    <location>
        <begin position="95"/>
        <end position="99"/>
    </location>
</feature>
<dbReference type="OrthoDB" id="9784774at2"/>
<organism evidence="3 4">
    <name type="scientific">Persephonella marina (strain DSM 14350 / EX-H1)</name>
    <dbReference type="NCBI Taxonomy" id="123214"/>
    <lineage>
        <taxon>Bacteria</taxon>
        <taxon>Pseudomonadati</taxon>
        <taxon>Aquificota</taxon>
        <taxon>Aquificia</taxon>
        <taxon>Aquificales</taxon>
        <taxon>Hydrogenothermaceae</taxon>
        <taxon>Persephonella</taxon>
    </lineage>
</organism>
<dbReference type="HOGENOM" id="CLU_056776_5_1_0"/>
<gene>
    <name evidence="3" type="ordered locus">PERMA_0670</name>
</gene>
<dbReference type="SUPFAM" id="SSF54197">
    <property type="entry name" value="HIT-like"/>
    <property type="match status" value="1"/>
</dbReference>
<dbReference type="Proteomes" id="UP000001366">
    <property type="component" value="Chromosome"/>
</dbReference>
<proteinExistence type="predicted"/>
<dbReference type="PANTHER" id="PTHR42997:SF1">
    <property type="entry name" value="AP-4-A PHOSPHORYLASE"/>
    <property type="match status" value="1"/>
</dbReference>
<dbReference type="PaxDb" id="123214-PERMA_0670"/>
<evidence type="ECO:0000313" key="3">
    <source>
        <dbReference type="EMBL" id="ACO03259.1"/>
    </source>
</evidence>
<reference evidence="3 4" key="1">
    <citation type="journal article" date="2009" name="J. Bacteriol.">
        <title>Complete and draft genome sequences of six members of the Aquificales.</title>
        <authorList>
            <person name="Reysenbach A.L."/>
            <person name="Hamamura N."/>
            <person name="Podar M."/>
            <person name="Griffiths E."/>
            <person name="Ferreira S."/>
            <person name="Hochstein R."/>
            <person name="Heidelberg J."/>
            <person name="Johnson J."/>
            <person name="Mead D."/>
            <person name="Pohorille A."/>
            <person name="Sarmiento M."/>
            <person name="Schweighofer K."/>
            <person name="Seshadri R."/>
            <person name="Voytek M.A."/>
        </authorList>
    </citation>
    <scope>NUCLEOTIDE SEQUENCE [LARGE SCALE GENOMIC DNA]</scope>
    <source>
        <strain evidence="4">DSM 14350 / EX-H1</strain>
    </source>
</reference>